<proteinExistence type="predicted"/>
<organism evidence="1">
    <name type="scientific">gut metagenome</name>
    <dbReference type="NCBI Taxonomy" id="749906"/>
    <lineage>
        <taxon>unclassified sequences</taxon>
        <taxon>metagenomes</taxon>
        <taxon>organismal metagenomes</taxon>
    </lineage>
</organism>
<dbReference type="AlphaFoldDB" id="J9FXM1"/>
<dbReference type="EMBL" id="AMCI01003677">
    <property type="protein sequence ID" value="EJW99726.1"/>
    <property type="molecule type" value="Genomic_DNA"/>
</dbReference>
<protein>
    <submittedName>
        <fullName evidence="1">Uncharacterized protein</fullName>
    </submittedName>
</protein>
<comment type="caution">
    <text evidence="1">The sequence shown here is derived from an EMBL/GenBank/DDBJ whole genome shotgun (WGS) entry which is preliminary data.</text>
</comment>
<gene>
    <name evidence="1" type="ORF">EVA_12160</name>
</gene>
<evidence type="ECO:0000313" key="1">
    <source>
        <dbReference type="EMBL" id="EJW99726.1"/>
    </source>
</evidence>
<sequence>MKAPVPRPPPPAYGTKSPKALDTVTRCVATLREK</sequence>
<name>J9FXM1_9ZZZZ</name>
<accession>J9FXM1</accession>
<reference evidence="1" key="1">
    <citation type="journal article" date="2012" name="PLoS ONE">
        <title>Gene sets for utilization of primary and secondary nutrition supplies in the distal gut of endangered iberian lynx.</title>
        <authorList>
            <person name="Alcaide M."/>
            <person name="Messina E."/>
            <person name="Richter M."/>
            <person name="Bargiela R."/>
            <person name="Peplies J."/>
            <person name="Huws S.A."/>
            <person name="Newbold C.J."/>
            <person name="Golyshin P.N."/>
            <person name="Simon M.A."/>
            <person name="Lopez G."/>
            <person name="Yakimov M.M."/>
            <person name="Ferrer M."/>
        </authorList>
    </citation>
    <scope>NUCLEOTIDE SEQUENCE</scope>
</reference>